<name>A0AAN8UBW7_SOLBU</name>
<gene>
    <name evidence="1" type="ORF">RDI58_001444</name>
</gene>
<sequence>MDLIESIVPYSPVYFNTQPNL</sequence>
<dbReference type="AlphaFoldDB" id="A0AAN8UBW7"/>
<keyword evidence="2" id="KW-1185">Reference proteome</keyword>
<dbReference type="EMBL" id="JBANQN010000001">
    <property type="protein sequence ID" value="KAK6803660.1"/>
    <property type="molecule type" value="Genomic_DNA"/>
</dbReference>
<comment type="caution">
    <text evidence="1">The sequence shown here is derived from an EMBL/GenBank/DDBJ whole genome shotgun (WGS) entry which is preliminary data.</text>
</comment>
<reference evidence="1 2" key="1">
    <citation type="submission" date="2024-02" db="EMBL/GenBank/DDBJ databases">
        <title>de novo genome assembly of Solanum bulbocastanum strain 11H21.</title>
        <authorList>
            <person name="Hosaka A.J."/>
        </authorList>
    </citation>
    <scope>NUCLEOTIDE SEQUENCE [LARGE SCALE GENOMIC DNA]</scope>
    <source>
        <tissue evidence="1">Young leaves</tissue>
    </source>
</reference>
<protein>
    <submittedName>
        <fullName evidence="1">Uncharacterized protein</fullName>
    </submittedName>
</protein>
<evidence type="ECO:0000313" key="2">
    <source>
        <dbReference type="Proteomes" id="UP001371456"/>
    </source>
</evidence>
<proteinExistence type="predicted"/>
<dbReference type="Proteomes" id="UP001371456">
    <property type="component" value="Unassembled WGS sequence"/>
</dbReference>
<accession>A0AAN8UBW7</accession>
<evidence type="ECO:0000313" key="1">
    <source>
        <dbReference type="EMBL" id="KAK6803660.1"/>
    </source>
</evidence>
<organism evidence="1 2">
    <name type="scientific">Solanum bulbocastanum</name>
    <name type="common">Wild potato</name>
    <dbReference type="NCBI Taxonomy" id="147425"/>
    <lineage>
        <taxon>Eukaryota</taxon>
        <taxon>Viridiplantae</taxon>
        <taxon>Streptophyta</taxon>
        <taxon>Embryophyta</taxon>
        <taxon>Tracheophyta</taxon>
        <taxon>Spermatophyta</taxon>
        <taxon>Magnoliopsida</taxon>
        <taxon>eudicotyledons</taxon>
        <taxon>Gunneridae</taxon>
        <taxon>Pentapetalae</taxon>
        <taxon>asterids</taxon>
        <taxon>lamiids</taxon>
        <taxon>Solanales</taxon>
        <taxon>Solanaceae</taxon>
        <taxon>Solanoideae</taxon>
        <taxon>Solaneae</taxon>
        <taxon>Solanum</taxon>
    </lineage>
</organism>